<evidence type="ECO:0000256" key="2">
    <source>
        <dbReference type="ARBA" id="ARBA00022679"/>
    </source>
</evidence>
<dbReference type="KEGG" id="anf:AQPE_0368"/>
<accession>A0A5K7S3T5</accession>
<dbReference type="Proteomes" id="UP001193389">
    <property type="component" value="Chromosome"/>
</dbReference>
<dbReference type="InterPro" id="IPR018357">
    <property type="entry name" value="Hexapep_transf_CS"/>
</dbReference>
<organism evidence="5 6">
    <name type="scientific">Aquipluma nitroreducens</name>
    <dbReference type="NCBI Taxonomy" id="2010828"/>
    <lineage>
        <taxon>Bacteria</taxon>
        <taxon>Pseudomonadati</taxon>
        <taxon>Bacteroidota</taxon>
        <taxon>Bacteroidia</taxon>
        <taxon>Marinilabiliales</taxon>
        <taxon>Prolixibacteraceae</taxon>
        <taxon>Aquipluma</taxon>
    </lineage>
</organism>
<dbReference type="InterPro" id="IPR050179">
    <property type="entry name" value="Trans_hexapeptide_repeat"/>
</dbReference>
<dbReference type="InterPro" id="IPR011004">
    <property type="entry name" value="Trimer_LpxA-like_sf"/>
</dbReference>
<keyword evidence="4" id="KW-0012">Acyltransferase</keyword>
<dbReference type="EMBL" id="AP018694">
    <property type="protein sequence ID" value="BBE16231.1"/>
    <property type="molecule type" value="Genomic_DNA"/>
</dbReference>
<evidence type="ECO:0000256" key="3">
    <source>
        <dbReference type="ARBA" id="ARBA00022737"/>
    </source>
</evidence>
<keyword evidence="6" id="KW-1185">Reference proteome</keyword>
<evidence type="ECO:0000256" key="1">
    <source>
        <dbReference type="ARBA" id="ARBA00007274"/>
    </source>
</evidence>
<dbReference type="SUPFAM" id="SSF51161">
    <property type="entry name" value="Trimeric LpxA-like enzymes"/>
    <property type="match status" value="1"/>
</dbReference>
<protein>
    <submittedName>
        <fullName evidence="5">Acetyltransferase</fullName>
    </submittedName>
</protein>
<evidence type="ECO:0000313" key="6">
    <source>
        <dbReference type="Proteomes" id="UP001193389"/>
    </source>
</evidence>
<dbReference type="Pfam" id="PF00132">
    <property type="entry name" value="Hexapep"/>
    <property type="match status" value="1"/>
</dbReference>
<evidence type="ECO:0000256" key="4">
    <source>
        <dbReference type="ARBA" id="ARBA00023315"/>
    </source>
</evidence>
<proteinExistence type="inferred from homology"/>
<dbReference type="InterPro" id="IPR001451">
    <property type="entry name" value="Hexapep"/>
</dbReference>
<dbReference type="PROSITE" id="PS00101">
    <property type="entry name" value="HEXAPEP_TRANSFERASES"/>
    <property type="match status" value="1"/>
</dbReference>
<reference evidence="5" key="1">
    <citation type="journal article" date="2020" name="Int. J. Syst. Evol. Microbiol.">
        <title>Aquipluma nitroreducens gen. nov. sp. nov., a novel facultatively anaerobic bacterium isolated from a freshwater lake.</title>
        <authorList>
            <person name="Watanabe M."/>
            <person name="Kojima H."/>
            <person name="Fukui M."/>
        </authorList>
    </citation>
    <scope>NUCLEOTIDE SEQUENCE</scope>
    <source>
        <strain evidence="5">MeG22</strain>
    </source>
</reference>
<comment type="similarity">
    <text evidence="1">Belongs to the transferase hexapeptide repeat family.</text>
</comment>
<sequence length="67" mass="6897">MKHIEPIKGTVILKNDCWIGAGAIILPNVSIGECSIVGAGSVVTKDVPDFTVVAGVPAVVIKKLNIS</sequence>
<dbReference type="Gene3D" id="2.160.10.10">
    <property type="entry name" value="Hexapeptide repeat proteins"/>
    <property type="match status" value="1"/>
</dbReference>
<keyword evidence="2" id="KW-0808">Transferase</keyword>
<dbReference type="PANTHER" id="PTHR43300">
    <property type="entry name" value="ACETYLTRANSFERASE"/>
    <property type="match status" value="1"/>
</dbReference>
<gene>
    <name evidence="5" type="ORF">AQPE_0368</name>
</gene>
<name>A0A5K7S3T5_9BACT</name>
<evidence type="ECO:0000313" key="5">
    <source>
        <dbReference type="EMBL" id="BBE16231.1"/>
    </source>
</evidence>
<dbReference type="GO" id="GO:0016746">
    <property type="term" value="F:acyltransferase activity"/>
    <property type="evidence" value="ECO:0007669"/>
    <property type="project" value="UniProtKB-KW"/>
</dbReference>
<keyword evidence="3" id="KW-0677">Repeat</keyword>
<dbReference type="AlphaFoldDB" id="A0A5K7S3T5"/>